<comment type="cofactor">
    <cofactor evidence="1">
        <name>FAD</name>
        <dbReference type="ChEBI" id="CHEBI:57692"/>
    </cofactor>
</comment>
<reference evidence="6 7" key="1">
    <citation type="submission" date="2017-12" db="EMBL/GenBank/DDBJ databases">
        <title>Sequencing the genomes of 1000 Actinobacteria strains.</title>
        <authorList>
            <person name="Klenk H.-P."/>
        </authorList>
    </citation>
    <scope>NUCLEOTIDE SEQUENCE [LARGE SCALE GENOMIC DNA]</scope>
    <source>
        <strain evidence="6 7">DSM 45165</strain>
    </source>
</reference>
<dbReference type="InterPro" id="IPR036188">
    <property type="entry name" value="FAD/NAD-bd_sf"/>
</dbReference>
<keyword evidence="6" id="KW-0503">Monooxygenase</keyword>
<evidence type="ECO:0000259" key="5">
    <source>
        <dbReference type="Pfam" id="PF01494"/>
    </source>
</evidence>
<dbReference type="InterPro" id="IPR002938">
    <property type="entry name" value="FAD-bd"/>
</dbReference>
<dbReference type="Gene3D" id="3.50.50.60">
    <property type="entry name" value="FAD/NAD(P)-binding domain"/>
    <property type="match status" value="1"/>
</dbReference>
<keyword evidence="6" id="KW-0560">Oxidoreductase</keyword>
<protein>
    <submittedName>
        <fullName evidence="6">Polyketide hydroxylase/tetracenomycin A2 monooxygenase-dioxygenase</fullName>
    </submittedName>
</protein>
<dbReference type="GO" id="GO:0016709">
    <property type="term" value="F:oxidoreductase activity, acting on paired donors, with incorporation or reduction of molecular oxygen, NAD(P)H as one donor, and incorporation of one atom of oxygen"/>
    <property type="evidence" value="ECO:0007669"/>
    <property type="project" value="UniProtKB-ARBA"/>
</dbReference>
<keyword evidence="3" id="KW-0274">FAD</keyword>
<dbReference type="Proteomes" id="UP000233750">
    <property type="component" value="Unassembled WGS sequence"/>
</dbReference>
<gene>
    <name evidence="6" type="ORF">ATK30_4813</name>
</gene>
<keyword evidence="7" id="KW-1185">Reference proteome</keyword>
<dbReference type="EMBL" id="PJMY01000003">
    <property type="protein sequence ID" value="PKV93952.1"/>
    <property type="molecule type" value="Genomic_DNA"/>
</dbReference>
<evidence type="ECO:0000313" key="7">
    <source>
        <dbReference type="Proteomes" id="UP000233750"/>
    </source>
</evidence>
<organism evidence="6 7">
    <name type="scientific">Amycolatopsis echigonensis</name>
    <dbReference type="NCBI Taxonomy" id="2576905"/>
    <lineage>
        <taxon>Bacteria</taxon>
        <taxon>Bacillati</taxon>
        <taxon>Actinomycetota</taxon>
        <taxon>Actinomycetes</taxon>
        <taxon>Pseudonocardiales</taxon>
        <taxon>Pseudonocardiaceae</taxon>
        <taxon>Amycolatopsis</taxon>
    </lineage>
</organism>
<feature type="domain" description="FAD-binding" evidence="5">
    <location>
        <begin position="7"/>
        <end position="352"/>
    </location>
</feature>
<keyword evidence="2" id="KW-0285">Flavoprotein</keyword>
<evidence type="ECO:0000256" key="3">
    <source>
        <dbReference type="ARBA" id="ARBA00022827"/>
    </source>
</evidence>
<evidence type="ECO:0000256" key="2">
    <source>
        <dbReference type="ARBA" id="ARBA00022630"/>
    </source>
</evidence>
<dbReference type="PANTHER" id="PTHR43004:SF19">
    <property type="entry name" value="BINDING MONOOXYGENASE, PUTATIVE (JCVI)-RELATED"/>
    <property type="match status" value="1"/>
</dbReference>
<dbReference type="PRINTS" id="PR00420">
    <property type="entry name" value="RNGMNOXGNASE"/>
</dbReference>
<evidence type="ECO:0000313" key="6">
    <source>
        <dbReference type="EMBL" id="PKV93952.1"/>
    </source>
</evidence>
<accession>A0A2N3WJC7</accession>
<name>A0A2N3WJC7_9PSEU</name>
<dbReference type="Pfam" id="PF21274">
    <property type="entry name" value="Rng_hyd_C"/>
    <property type="match status" value="1"/>
</dbReference>
<dbReference type="AlphaFoldDB" id="A0A2N3WJC7"/>
<dbReference type="PANTHER" id="PTHR43004">
    <property type="entry name" value="TRK SYSTEM POTASSIUM UPTAKE PROTEIN"/>
    <property type="match status" value="1"/>
</dbReference>
<dbReference type="InterPro" id="IPR050641">
    <property type="entry name" value="RIFMO-like"/>
</dbReference>
<dbReference type="Gene3D" id="3.40.30.120">
    <property type="match status" value="1"/>
</dbReference>
<dbReference type="GO" id="GO:0071949">
    <property type="term" value="F:FAD binding"/>
    <property type="evidence" value="ECO:0007669"/>
    <property type="project" value="InterPro"/>
</dbReference>
<evidence type="ECO:0000256" key="1">
    <source>
        <dbReference type="ARBA" id="ARBA00001974"/>
    </source>
</evidence>
<evidence type="ECO:0000256" key="4">
    <source>
        <dbReference type="SAM" id="MobiDB-lite"/>
    </source>
</evidence>
<dbReference type="Pfam" id="PF01494">
    <property type="entry name" value="FAD_binding_3"/>
    <property type="match status" value="1"/>
</dbReference>
<dbReference type="Gene3D" id="3.30.9.10">
    <property type="entry name" value="D-Amino Acid Oxidase, subunit A, domain 2"/>
    <property type="match status" value="1"/>
</dbReference>
<feature type="region of interest" description="Disordered" evidence="4">
    <location>
        <begin position="383"/>
        <end position="408"/>
    </location>
</feature>
<proteinExistence type="predicted"/>
<dbReference type="SUPFAM" id="SSF51905">
    <property type="entry name" value="FAD/NAD(P)-binding domain"/>
    <property type="match status" value="1"/>
</dbReference>
<comment type="caution">
    <text evidence="6">The sequence shown here is derived from an EMBL/GenBank/DDBJ whole genome shotgun (WGS) entry which is preliminary data.</text>
</comment>
<sequence length="523" mass="56207">MKVPEQTPVLIVGGSLVGLSLSLFLGQFDVPCIVVERHRGTAIHPRARGITARSMELYGKAGLTERIHDAGAEQVGTFVRARTLSDENLVEIGTPDMRTPPGISPARLCACDQDRLEPILLDQATRFGADVRFGTELVEFDEGPDAVTATVLDRASGTSRRIRARYLVGADGTHSGVRERLGIARHGPGVFEDVISMLFKADLEPALRGRTVFACFLASVGGVLVRRDSDVWQLGVQYHPEKGERPEDFTPAECVRRIRSATGLPELDVDLVAEPAAWQVAGLVAEKFQSDRVFLAGDAAHVSSPRGGLGGNTGIQDAHNLAWKLSYVLRGLSEPSLLSSYTAERRPIAELNLHYSVARLRGELFEEDYTTVSMGHRYHSDLITGADPGQDVLEDPRKPTGEPGTRAAHLPLDRAGDALSTQDLFGTDFVLLTGSGRWAGAAGTVSEQTGIPVAAHRLGAPGELRDTSGRWPEAYGIAPEGAVLVRPDGFIAWRSLGPAGDPATVLAEALARAARPAHRISRR</sequence>